<dbReference type="Pfam" id="PF01381">
    <property type="entry name" value="HTH_3"/>
    <property type="match status" value="1"/>
</dbReference>
<dbReference type="InterPro" id="IPR001387">
    <property type="entry name" value="Cro/C1-type_HTH"/>
</dbReference>
<dbReference type="InterPro" id="IPR010982">
    <property type="entry name" value="Lambda_DNA-bd_dom_sf"/>
</dbReference>
<dbReference type="GO" id="GO:0003677">
    <property type="term" value="F:DNA binding"/>
    <property type="evidence" value="ECO:0007669"/>
    <property type="project" value="InterPro"/>
</dbReference>
<proteinExistence type="predicted"/>
<evidence type="ECO:0000313" key="2">
    <source>
        <dbReference type="EMBL" id="KFI27795.1"/>
    </source>
</evidence>
<organism evidence="2 3">
    <name type="scientific">Haematobacter massiliensis</name>
    <dbReference type="NCBI Taxonomy" id="195105"/>
    <lineage>
        <taxon>Bacteria</taxon>
        <taxon>Pseudomonadati</taxon>
        <taxon>Pseudomonadota</taxon>
        <taxon>Alphaproteobacteria</taxon>
        <taxon>Rhodobacterales</taxon>
        <taxon>Paracoccaceae</taxon>
        <taxon>Haematobacter</taxon>
    </lineage>
</organism>
<evidence type="ECO:0000259" key="1">
    <source>
        <dbReference type="SMART" id="SM00530"/>
    </source>
</evidence>
<dbReference type="Proteomes" id="UP000028826">
    <property type="component" value="Unassembled WGS sequence"/>
</dbReference>
<sequence length="78" mass="8586">MCKLKRMQTLSTYLRDHGKTQREIARAVGASPSYINELCKELKTPSLKMAFAIERATDGAVLAASWAKPMKAEAANES</sequence>
<dbReference type="SUPFAM" id="SSF47413">
    <property type="entry name" value="lambda repressor-like DNA-binding domains"/>
    <property type="match status" value="1"/>
</dbReference>
<feature type="domain" description="HTH cro/C1-type" evidence="1">
    <location>
        <begin position="9"/>
        <end position="64"/>
    </location>
</feature>
<dbReference type="AlphaFoldDB" id="A0A086Y0J5"/>
<dbReference type="RefSeq" id="WP_035712931.1">
    <property type="nucleotide sequence ID" value="NZ_JGYG01000010.1"/>
</dbReference>
<protein>
    <recommendedName>
        <fullName evidence="1">HTH cro/C1-type domain-containing protein</fullName>
    </recommendedName>
</protein>
<accession>A0A086Y0J5</accession>
<keyword evidence="3" id="KW-1185">Reference proteome</keyword>
<dbReference type="STRING" id="195105.CN97_00875"/>
<dbReference type="EMBL" id="JGYG01000010">
    <property type="protein sequence ID" value="KFI27795.1"/>
    <property type="molecule type" value="Genomic_DNA"/>
</dbReference>
<evidence type="ECO:0000313" key="3">
    <source>
        <dbReference type="Proteomes" id="UP000028826"/>
    </source>
</evidence>
<reference evidence="2 3" key="1">
    <citation type="submission" date="2014-03" db="EMBL/GenBank/DDBJ databases">
        <title>Genome of Haematobacter massiliensis CCUG 47968.</title>
        <authorList>
            <person name="Wang D."/>
            <person name="Wang G."/>
        </authorList>
    </citation>
    <scope>NUCLEOTIDE SEQUENCE [LARGE SCALE GENOMIC DNA]</scope>
    <source>
        <strain evidence="2 3">CCUG 47968</strain>
    </source>
</reference>
<name>A0A086Y0J5_9RHOB</name>
<dbReference type="SMART" id="SM00530">
    <property type="entry name" value="HTH_XRE"/>
    <property type="match status" value="1"/>
</dbReference>
<comment type="caution">
    <text evidence="2">The sequence shown here is derived from an EMBL/GenBank/DDBJ whole genome shotgun (WGS) entry which is preliminary data.</text>
</comment>
<gene>
    <name evidence="2" type="ORF">CN97_00875</name>
</gene>
<dbReference type="Gene3D" id="1.10.260.40">
    <property type="entry name" value="lambda repressor-like DNA-binding domains"/>
    <property type="match status" value="1"/>
</dbReference>
<dbReference type="CDD" id="cd00093">
    <property type="entry name" value="HTH_XRE"/>
    <property type="match status" value="1"/>
</dbReference>